<evidence type="ECO:0000313" key="3">
    <source>
        <dbReference type="EMBL" id="EHP49565.1"/>
    </source>
</evidence>
<evidence type="ECO:0000313" key="4">
    <source>
        <dbReference type="Proteomes" id="UP000004892"/>
    </source>
</evidence>
<evidence type="ECO:0000256" key="1">
    <source>
        <dbReference type="SAM" id="SignalP"/>
    </source>
</evidence>
<protein>
    <recommendedName>
        <fullName evidence="2">PEGA domain-containing protein</fullName>
    </recommendedName>
</protein>
<dbReference type="HOGENOM" id="CLU_023099_0_0_10"/>
<dbReference type="InterPro" id="IPR013229">
    <property type="entry name" value="PEGA"/>
</dbReference>
<sequence>MKFLLFVILVMSVSLAEAQQLSVKSFRKLENDLSARGSEGRTDQNGDRCAIIKIVTTESGFDFDPDALGSMGSIQKKGEIWLYVPYGARRLTIRHAQLGMLRDYAYPERIEKACVYELVLTTGRVRTVVEEEIGGQWLVLTTEPEEAMVYIDEVYEAGESGRVQKFLPLGRHAYRVDYALYHPEAGQVELISGERTELKVRLRPAFGYVEVTSEPESGARVLIDGEEVGETPYRSDRLKSGEHRIEVLKAMYAPASQMVTVTDGHTLPVRMQLSANYGTLTFQTDASSEIWINNEKKGEGSWSGRLNAGMYILEVRRPFHRSVRQSLEVKAGEVRTLSLGSPEPIYGILNISSSPGDAEIWIDGRSYGTTPRILKDILIGEHTLELKKEGCARVSQLISVEEGKVLPVHLTLSSGRSVTLQTDREGDILYVDGKRMGVSPQRLELSYGIHTIRAERGEQHTEEELEVTETGGETVVTLGFGLLSQIHWSSSVTPKQKEILSRLVGNMVQVEGGRFQMG</sequence>
<dbReference type="STRING" id="742817.HMPREF9449_00780"/>
<keyword evidence="1" id="KW-0732">Signal</keyword>
<dbReference type="AlphaFoldDB" id="H1DEU4"/>
<dbReference type="eggNOG" id="COG1470">
    <property type="taxonomic scope" value="Bacteria"/>
</dbReference>
<gene>
    <name evidence="3" type="ORF">HMPREF9449_00780</name>
</gene>
<keyword evidence="4" id="KW-1185">Reference proteome</keyword>
<feature type="domain" description="PEGA" evidence="2">
    <location>
        <begin position="207"/>
        <end position="273"/>
    </location>
</feature>
<dbReference type="PANTHER" id="PTHR36194:SF1">
    <property type="entry name" value="S-LAYER-LIKE PROTEIN"/>
    <property type="match status" value="1"/>
</dbReference>
<organism evidence="3 4">
    <name type="scientific">Odoribacter laneus YIT 12061</name>
    <dbReference type="NCBI Taxonomy" id="742817"/>
    <lineage>
        <taxon>Bacteria</taxon>
        <taxon>Pseudomonadati</taxon>
        <taxon>Bacteroidota</taxon>
        <taxon>Bacteroidia</taxon>
        <taxon>Bacteroidales</taxon>
        <taxon>Odoribacteraceae</taxon>
        <taxon>Odoribacter</taxon>
    </lineage>
</organism>
<dbReference type="RefSeq" id="WP_009135928.1">
    <property type="nucleotide sequence ID" value="NZ_JH594596.1"/>
</dbReference>
<dbReference type="GeneID" id="98070643"/>
<feature type="non-terminal residue" evidence="3">
    <location>
        <position position="518"/>
    </location>
</feature>
<evidence type="ECO:0000259" key="2">
    <source>
        <dbReference type="Pfam" id="PF08308"/>
    </source>
</evidence>
<feature type="chain" id="PRO_5003549401" description="PEGA domain-containing protein" evidence="1">
    <location>
        <begin position="19"/>
        <end position="518"/>
    </location>
</feature>
<proteinExistence type="predicted"/>
<dbReference type="EMBL" id="ADMC01000011">
    <property type="protein sequence ID" value="EHP49565.1"/>
    <property type="molecule type" value="Genomic_DNA"/>
</dbReference>
<dbReference type="PANTHER" id="PTHR36194">
    <property type="entry name" value="S-LAYER-LIKE PROTEIN"/>
    <property type="match status" value="1"/>
</dbReference>
<dbReference type="Proteomes" id="UP000004892">
    <property type="component" value="Unassembled WGS sequence"/>
</dbReference>
<name>H1DEU4_9BACT</name>
<accession>H1DEU4</accession>
<feature type="signal peptide" evidence="1">
    <location>
        <begin position="1"/>
        <end position="18"/>
    </location>
</feature>
<reference evidence="3 4" key="1">
    <citation type="submission" date="2012-01" db="EMBL/GenBank/DDBJ databases">
        <title>The Genome Sequence of Odoribacter laneus YIT 12061.</title>
        <authorList>
            <consortium name="The Broad Institute Genome Sequencing Platform"/>
            <person name="Earl A."/>
            <person name="Ward D."/>
            <person name="Feldgarden M."/>
            <person name="Gevers D."/>
            <person name="Morotomi M."/>
            <person name="Young S.K."/>
            <person name="Zeng Q."/>
            <person name="Gargeya S."/>
            <person name="Fitzgerald M."/>
            <person name="Haas B."/>
            <person name="Abouelleil A."/>
            <person name="Alvarado L."/>
            <person name="Arachchi H.M."/>
            <person name="Berlin A."/>
            <person name="Chapman S.B."/>
            <person name="Gearin G."/>
            <person name="Goldberg J."/>
            <person name="Griggs A."/>
            <person name="Gujja S."/>
            <person name="Hansen M."/>
            <person name="Heiman D."/>
            <person name="Howarth C."/>
            <person name="Larimer J."/>
            <person name="Lui A."/>
            <person name="MacDonald P.J.P."/>
            <person name="McCowen C."/>
            <person name="Montmayeur A."/>
            <person name="Murphy C."/>
            <person name="Neiman D."/>
            <person name="Pearson M."/>
            <person name="Priest M."/>
            <person name="Roberts A."/>
            <person name="Saif S."/>
            <person name="Shea T."/>
            <person name="Sisk P."/>
            <person name="Stolte C."/>
            <person name="Sykes S."/>
            <person name="Wortman J."/>
            <person name="Nusbaum C."/>
            <person name="Birren B."/>
        </authorList>
    </citation>
    <scope>NUCLEOTIDE SEQUENCE [LARGE SCALE GENOMIC DNA]</scope>
    <source>
        <strain evidence="3 4">YIT 12061</strain>
    </source>
</reference>
<dbReference type="Pfam" id="PF08308">
    <property type="entry name" value="PEGA"/>
    <property type="match status" value="2"/>
</dbReference>
<comment type="caution">
    <text evidence="3">The sequence shown here is derived from an EMBL/GenBank/DDBJ whole genome shotgun (WGS) entry which is preliminary data.</text>
</comment>
<feature type="domain" description="PEGA" evidence="2">
    <location>
        <begin position="347"/>
        <end position="413"/>
    </location>
</feature>